<dbReference type="InterPro" id="IPR026444">
    <property type="entry name" value="Secre_tail"/>
</dbReference>
<dbReference type="NCBIfam" id="TIGR04183">
    <property type="entry name" value="Por_Secre_tail"/>
    <property type="match status" value="1"/>
</dbReference>
<dbReference type="Pfam" id="PF00092">
    <property type="entry name" value="VWA"/>
    <property type="match status" value="1"/>
</dbReference>
<dbReference type="CDD" id="cd00198">
    <property type="entry name" value="vWFA"/>
    <property type="match status" value="1"/>
</dbReference>
<keyword evidence="1" id="KW-0732">Signal</keyword>
<dbReference type="SMART" id="SM00327">
    <property type="entry name" value="VWA"/>
    <property type="match status" value="1"/>
</dbReference>
<feature type="signal peptide" evidence="1">
    <location>
        <begin position="1"/>
        <end position="20"/>
    </location>
</feature>
<feature type="chain" id="PRO_5043053107" evidence="1">
    <location>
        <begin position="21"/>
        <end position="1260"/>
    </location>
</feature>
<evidence type="ECO:0000259" key="2">
    <source>
        <dbReference type="PROSITE" id="PS50234"/>
    </source>
</evidence>
<evidence type="ECO:0000313" key="3">
    <source>
        <dbReference type="EMBL" id="MBT1708762.1"/>
    </source>
</evidence>
<dbReference type="InterPro" id="IPR036465">
    <property type="entry name" value="vWFA_dom_sf"/>
</dbReference>
<accession>A0AAP2GVB9</accession>
<feature type="domain" description="VWFA" evidence="2">
    <location>
        <begin position="295"/>
        <end position="478"/>
    </location>
</feature>
<organism evidence="3 4">
    <name type="scientific">Dawidia cretensis</name>
    <dbReference type="NCBI Taxonomy" id="2782350"/>
    <lineage>
        <taxon>Bacteria</taxon>
        <taxon>Pseudomonadati</taxon>
        <taxon>Bacteroidota</taxon>
        <taxon>Cytophagia</taxon>
        <taxon>Cytophagales</taxon>
        <taxon>Chryseotaleaceae</taxon>
        <taxon>Dawidia</taxon>
    </lineage>
</organism>
<name>A0AAP2GVB9_9BACT</name>
<proteinExistence type="predicted"/>
<keyword evidence="4" id="KW-1185">Reference proteome</keyword>
<comment type="caution">
    <text evidence="3">The sequence shown here is derived from an EMBL/GenBank/DDBJ whole genome shotgun (WGS) entry which is preliminary data.</text>
</comment>
<evidence type="ECO:0000313" key="4">
    <source>
        <dbReference type="Proteomes" id="UP001319080"/>
    </source>
</evidence>
<dbReference type="Pfam" id="PF18962">
    <property type="entry name" value="Por_Secre_tail"/>
    <property type="match status" value="1"/>
</dbReference>
<dbReference type="Gene3D" id="3.40.50.410">
    <property type="entry name" value="von Willebrand factor, type A domain"/>
    <property type="match status" value="1"/>
</dbReference>
<sequence>MKRILLFFMSLLFVISSAHAQEDEKLQPKGLLYDRPISTTPDVYTDGLVLLDVDAATLATWNTQHWKVTPEGLSTGLYAKGSVSSVESPSIVLPSLSGSSERLNVYIKEWFEIESFHDKGLVQISADKGATWKTLSVVDGKSDWHTSVVNVTEYAGKEITLAFRLVADRANQYRGWTIGGLTLKKEVLPDAGRRSELSVGTPASKAARAGGSVGVLAAMSGRMTGVDAQWFPRYIMSHLSVEDGGVPLLTLTKDNFFVREYIPNGVGGVDTLTTARDETFFVYTPLVDTIKKPVDIVFLMDNSGSMTEERAGVAANVAAFVQQLQDSSYDFRLGLCRFGQSTGNGIPLFHDNARFYTSAQEYITVWNAVNTIDGGTEPAWDALYQSAAQYSFRPGAQRIFILITDETIQGSNMNAQIIKDRQVIINQLVNSGVKTYTVVSAGPIFEQDYGTIATATGGRSYLITNPFNDILRDIGVEISGSYAIRYTPTSPLFDGLRRTVEVKVNYGGSTLTLFGNYTPGAAPAILRTNATMALHTTPQLNNQPKKIEVEATDWDNIVTNACTLYYRLAGSNAAYKILNMTRTSNAPGTPTKSVWEATIPAVDAQEPGIQYYIRATDGQATTITPEFIDRVGYPYSFAILPNIAPLIVHTPTETIDPKQPLVITATITDNTTQLNPASLKIRWRKDLEITEHEASLVPVAGSPDQYTFTIPAVNENTMLYYSIVAEDNFRISTTHGPHSVAVGIPWSIPPVGAPFHTIRLFTSGLYASTVRNENEVLAPGDIIGVFFTNPAGELKPAGSVTWPSQSLVAYGDNTNTPLLDGFTTGQGFTFKIYKKATGDVFNTDLELYTQTPSVSVWGSNKQTFIKSIYGWAEQFITLQQGTNYWSTYMFPKSNSFADLFAPILSEVDYVMDSEGREWKPAGPSAITNYVPAYGYSVFMKSAQTLKVKGARLKLAPSNFSVNIADEGTLIGSPYQAPESVEAVFPPFGPDIFILDRYIVNSDNSFIIESYLPAWGDNGWTNKNLEPGKSYKAWSFADMTFTFPAPLGPFVAARTAGKTAANTRSQQVITTVDKYMHVLIPAGAWADQPSSSDEVRIYNRDGKLLAKAAVKEHGTVVTLDGAKIKGNENFYLRFWNQAELTEKPLYVAEWKSGVNKYENLSATIVGKFLSEDAVGLNGALTVFPNPMIAEGAVRFTLPQEEDVTVELYDLQGGTFKRALVQQRYAKGKHEVTFNKQALNPGIYFVKFITGSTFETKRIVVK</sequence>
<dbReference type="AlphaFoldDB" id="A0AAP2GVB9"/>
<reference evidence="3 4" key="1">
    <citation type="submission" date="2021-05" db="EMBL/GenBank/DDBJ databases">
        <title>A Polyphasic approach of four new species of the genus Ohtaekwangia: Ohtaekwangia histidinii sp. nov., Ohtaekwangia cretensis sp. nov., Ohtaekwangia indiensis sp. nov., Ohtaekwangia reichenbachii sp. nov. from diverse environment.</title>
        <authorList>
            <person name="Octaviana S."/>
        </authorList>
    </citation>
    <scope>NUCLEOTIDE SEQUENCE [LARGE SCALE GENOMIC DNA]</scope>
    <source>
        <strain evidence="3 4">PWU5</strain>
    </source>
</reference>
<gene>
    <name evidence="3" type="ORF">KK062_11030</name>
</gene>
<dbReference type="SUPFAM" id="SSF53300">
    <property type="entry name" value="vWA-like"/>
    <property type="match status" value="1"/>
</dbReference>
<dbReference type="PROSITE" id="PS50234">
    <property type="entry name" value="VWFA"/>
    <property type="match status" value="1"/>
</dbReference>
<dbReference type="InterPro" id="IPR002035">
    <property type="entry name" value="VWF_A"/>
</dbReference>
<evidence type="ECO:0000256" key="1">
    <source>
        <dbReference type="SAM" id="SignalP"/>
    </source>
</evidence>
<dbReference type="EMBL" id="JAHESE010000008">
    <property type="protein sequence ID" value="MBT1708762.1"/>
    <property type="molecule type" value="Genomic_DNA"/>
</dbReference>
<dbReference type="Proteomes" id="UP001319080">
    <property type="component" value="Unassembled WGS sequence"/>
</dbReference>
<dbReference type="RefSeq" id="WP_254084355.1">
    <property type="nucleotide sequence ID" value="NZ_JAHESE010000008.1"/>
</dbReference>
<protein>
    <submittedName>
        <fullName evidence="3">T9SS type A sorting domain-containing protein</fullName>
    </submittedName>
</protein>